<evidence type="ECO:0000256" key="3">
    <source>
        <dbReference type="ARBA" id="ARBA00023239"/>
    </source>
</evidence>
<dbReference type="PANTHER" id="PTHR42735:SF4">
    <property type="entry name" value="PYRIDOXAL PHOSPHATE-DEPENDENT DECARBOXYLASE FAMILY PROTEIN"/>
    <property type="match status" value="1"/>
</dbReference>
<keyword evidence="2 4" id="KW-0663">Pyridoxal phosphate</keyword>
<dbReference type="GO" id="GO:0019752">
    <property type="term" value="P:carboxylic acid metabolic process"/>
    <property type="evidence" value="ECO:0007669"/>
    <property type="project" value="InterPro"/>
</dbReference>
<reference evidence="5" key="2">
    <citation type="submission" date="2021-10" db="EMBL/GenBank/DDBJ databases">
        <title>Phylogenomics reveals ancestral predisposition of the termite-cultivated fungus Termitomyces towards a domesticated lifestyle.</title>
        <authorList>
            <person name="Auxier B."/>
            <person name="Grum-Grzhimaylo A."/>
            <person name="Cardenas M.E."/>
            <person name="Lodge J.D."/>
            <person name="Laessoe T."/>
            <person name="Pedersen O."/>
            <person name="Smith M.E."/>
            <person name="Kuyper T.W."/>
            <person name="Franco-Molano E.A."/>
            <person name="Baroni T.J."/>
            <person name="Aanen D.K."/>
        </authorList>
    </citation>
    <scope>NUCLEOTIDE SEQUENCE</scope>
    <source>
        <strain evidence="5">D49</strain>
    </source>
</reference>
<gene>
    <name evidence="5" type="ORF">H0H81_001680</name>
</gene>
<dbReference type="PANTHER" id="PTHR42735">
    <property type="match status" value="1"/>
</dbReference>
<dbReference type="GO" id="GO:0016830">
    <property type="term" value="F:carbon-carbon lyase activity"/>
    <property type="evidence" value="ECO:0007669"/>
    <property type="project" value="InterPro"/>
</dbReference>
<sequence length="1030" mass="114424">MKEKMSNIVDSVVAGRRAYFHDDPEFITKEMINSADFADSIAALKEGIDFLGQGLADHSVPFFSPRYAAHMSFDVSMPAVLGYLIAQQYNQNNVTPEASPFTSFIEWQVGQDLCAMLGYNIHRPESSPKDIVGWGHITAGGSIANLESIWIGKGGVLAIAPGNLLSFIAPTFEVELCNKTRQNFSKCDPWDLLNLTPTEIADIPGRLFEQYSITSETLADELQRYSIQNVGKDYLDRVFKIEKVPQYLLSVANHYSWPKGCAIAGIGRDNLITVDVTNDARLDPVVLEKELMSRLQEKRAVYCVVAIVGTTEHGAVDPVGEILAIRKRMQAKGMSFMVHADAAWGGYFTTKVTRGFRAPTGIEPYAFSIPLTPWTNEQLAALGGVDTITLDPHKSGFIPYPGGSLCLRDDRHRFLTTWASPYINVSQGNDYGMGIYGVLGSKPGAAPAATWLSHRVIGLHDGAYGDLLGTAMFTGVKMYGHWATMSLKSADLTVTPLNMLPVEREAGVTPEKIRAQQQEILDKIVNRENDELEHDADAMRLVLKIGSDTMINAFVCNFKVDGVINTDPIESNFLNTRLFQRLSMTSLRDELNDRPIIILRTELKQSEYKGCLDKFKTRAGLKTGPENLTVLSNVSMTPFPASGQFLNVIMDAFRETAEQEIKNCMVRIKEQPAIHNFLIHGNTTIYLSYLPMFNVKNHRRNLILSVTMSHLAWTAFKLAKADDSNAFYTVHTKSSALGDLTILDKILSEKKFVGDLYKGLPTIYGSNVSIKDVEFTITGVHVNEVLDHSTIKAYPSAMPFILYGNAAEYHIEHTLQRAPNVQLIANGVKLDVPIKDSKYTLTFDTKVEKAMQPFTSKSPPDFFAPNATFDVTLQEEGSTPTTKAKLTLPSSPGDIYRDYQFINEEIAADIYIAVPKSSTVPMDQAKREVDQIADTILRLFKADTAVNPGLTWEDNIAHSLGRRLPLSLHYSVTLGRPDLNSIKPDAHFAIVSRFVSKYPTQAMDRKLVNQKEFVEKFHRLSLTIGAAKKN</sequence>
<accession>A0A9P7FMC6</accession>
<dbReference type="InterPro" id="IPR015424">
    <property type="entry name" value="PyrdxlP-dep_Trfase"/>
</dbReference>
<comment type="caution">
    <text evidence="5">The sequence shown here is derived from an EMBL/GenBank/DDBJ whole genome shotgun (WGS) entry which is preliminary data.</text>
</comment>
<dbReference type="SUPFAM" id="SSF53383">
    <property type="entry name" value="PLP-dependent transferases"/>
    <property type="match status" value="1"/>
</dbReference>
<proteinExistence type="predicted"/>
<dbReference type="EMBL" id="JABCKI010006371">
    <property type="protein sequence ID" value="KAG5634517.1"/>
    <property type="molecule type" value="Genomic_DNA"/>
</dbReference>
<protein>
    <submittedName>
        <fullName evidence="5">Uncharacterized protein</fullName>
    </submittedName>
</protein>
<name>A0A9P7FMC6_9AGAR</name>
<evidence type="ECO:0000313" key="5">
    <source>
        <dbReference type="EMBL" id="KAG5634517.1"/>
    </source>
</evidence>
<evidence type="ECO:0000313" key="6">
    <source>
        <dbReference type="Proteomes" id="UP000717328"/>
    </source>
</evidence>
<evidence type="ECO:0000256" key="1">
    <source>
        <dbReference type="ARBA" id="ARBA00001933"/>
    </source>
</evidence>
<dbReference type="InterPro" id="IPR050477">
    <property type="entry name" value="GrpII_AminoAcid_Decarb"/>
</dbReference>
<organism evidence="5 6">
    <name type="scientific">Sphagnurus paluster</name>
    <dbReference type="NCBI Taxonomy" id="117069"/>
    <lineage>
        <taxon>Eukaryota</taxon>
        <taxon>Fungi</taxon>
        <taxon>Dikarya</taxon>
        <taxon>Basidiomycota</taxon>
        <taxon>Agaricomycotina</taxon>
        <taxon>Agaricomycetes</taxon>
        <taxon>Agaricomycetidae</taxon>
        <taxon>Agaricales</taxon>
        <taxon>Tricholomatineae</taxon>
        <taxon>Lyophyllaceae</taxon>
        <taxon>Sphagnurus</taxon>
    </lineage>
</organism>
<feature type="modified residue" description="N6-(pyridoxal phosphate)lysine" evidence="4">
    <location>
        <position position="394"/>
    </location>
</feature>
<keyword evidence="6" id="KW-1185">Reference proteome</keyword>
<dbReference type="GO" id="GO:0030170">
    <property type="term" value="F:pyridoxal phosphate binding"/>
    <property type="evidence" value="ECO:0007669"/>
    <property type="project" value="InterPro"/>
</dbReference>
<dbReference type="Proteomes" id="UP000717328">
    <property type="component" value="Unassembled WGS sequence"/>
</dbReference>
<dbReference type="OrthoDB" id="2161780at2759"/>
<reference evidence="5" key="1">
    <citation type="submission" date="2021-02" db="EMBL/GenBank/DDBJ databases">
        <authorList>
            <person name="Nieuwenhuis M."/>
            <person name="Van De Peppel L.J.J."/>
        </authorList>
    </citation>
    <scope>NUCLEOTIDE SEQUENCE</scope>
    <source>
        <strain evidence="5">D49</strain>
    </source>
</reference>
<dbReference type="InterPro" id="IPR002129">
    <property type="entry name" value="PyrdxlP-dep_de-COase"/>
</dbReference>
<dbReference type="AlphaFoldDB" id="A0A9P7FMC6"/>
<evidence type="ECO:0000256" key="4">
    <source>
        <dbReference type="PIRSR" id="PIRSR602129-50"/>
    </source>
</evidence>
<dbReference type="InterPro" id="IPR015421">
    <property type="entry name" value="PyrdxlP-dep_Trfase_major"/>
</dbReference>
<dbReference type="Pfam" id="PF00282">
    <property type="entry name" value="Pyridoxal_deC"/>
    <property type="match status" value="1"/>
</dbReference>
<keyword evidence="3" id="KW-0456">Lyase</keyword>
<dbReference type="Gene3D" id="3.40.640.10">
    <property type="entry name" value="Type I PLP-dependent aspartate aminotransferase-like (Major domain)"/>
    <property type="match status" value="1"/>
</dbReference>
<comment type="cofactor">
    <cofactor evidence="1 4">
        <name>pyridoxal 5'-phosphate</name>
        <dbReference type="ChEBI" id="CHEBI:597326"/>
    </cofactor>
</comment>
<evidence type="ECO:0000256" key="2">
    <source>
        <dbReference type="ARBA" id="ARBA00022898"/>
    </source>
</evidence>